<feature type="compositionally biased region" description="Basic and acidic residues" evidence="1">
    <location>
        <begin position="17"/>
        <end position="27"/>
    </location>
</feature>
<dbReference type="EMBL" id="CP144749">
    <property type="protein sequence ID" value="WVZ77095.1"/>
    <property type="molecule type" value="Genomic_DNA"/>
</dbReference>
<proteinExistence type="predicted"/>
<evidence type="ECO:0000313" key="2">
    <source>
        <dbReference type="EMBL" id="WVZ77095.1"/>
    </source>
</evidence>
<name>A0AAQ3WX41_PASNO</name>
<organism evidence="2 3">
    <name type="scientific">Paspalum notatum var. saurae</name>
    <dbReference type="NCBI Taxonomy" id="547442"/>
    <lineage>
        <taxon>Eukaryota</taxon>
        <taxon>Viridiplantae</taxon>
        <taxon>Streptophyta</taxon>
        <taxon>Embryophyta</taxon>
        <taxon>Tracheophyta</taxon>
        <taxon>Spermatophyta</taxon>
        <taxon>Magnoliopsida</taxon>
        <taxon>Liliopsida</taxon>
        <taxon>Poales</taxon>
        <taxon>Poaceae</taxon>
        <taxon>PACMAD clade</taxon>
        <taxon>Panicoideae</taxon>
        <taxon>Andropogonodae</taxon>
        <taxon>Paspaleae</taxon>
        <taxon>Paspalinae</taxon>
        <taxon>Paspalum</taxon>
    </lineage>
</organism>
<feature type="region of interest" description="Disordered" evidence="1">
    <location>
        <begin position="287"/>
        <end position="346"/>
    </location>
</feature>
<gene>
    <name evidence="2" type="ORF">U9M48_024996</name>
</gene>
<dbReference type="PANTHER" id="PTHR34835:SF34">
    <property type="entry name" value="OS08G0555500 PROTEIN"/>
    <property type="match status" value="1"/>
</dbReference>
<evidence type="ECO:0000256" key="1">
    <source>
        <dbReference type="SAM" id="MobiDB-lite"/>
    </source>
</evidence>
<dbReference type="AlphaFoldDB" id="A0AAQ3WX41"/>
<feature type="region of interest" description="Disordered" evidence="1">
    <location>
        <begin position="1"/>
        <end position="113"/>
    </location>
</feature>
<keyword evidence="3" id="KW-1185">Reference proteome</keyword>
<dbReference type="PANTHER" id="PTHR34835">
    <property type="entry name" value="OS07G0283600 PROTEIN-RELATED"/>
    <property type="match status" value="1"/>
</dbReference>
<dbReference type="Proteomes" id="UP001341281">
    <property type="component" value="Chromosome 05"/>
</dbReference>
<feature type="compositionally biased region" description="Basic and acidic residues" evidence="1">
    <location>
        <begin position="310"/>
        <end position="346"/>
    </location>
</feature>
<feature type="compositionally biased region" description="Basic and acidic residues" evidence="1">
    <location>
        <begin position="34"/>
        <end position="47"/>
    </location>
</feature>
<reference evidence="2 3" key="1">
    <citation type="submission" date="2024-02" db="EMBL/GenBank/DDBJ databases">
        <title>High-quality chromosome-scale genome assembly of Pensacola bahiagrass (Paspalum notatum Flugge var. saurae).</title>
        <authorList>
            <person name="Vega J.M."/>
            <person name="Podio M."/>
            <person name="Orjuela J."/>
            <person name="Siena L.A."/>
            <person name="Pessino S.C."/>
            <person name="Combes M.C."/>
            <person name="Mariac C."/>
            <person name="Albertini E."/>
            <person name="Pupilli F."/>
            <person name="Ortiz J.P.A."/>
            <person name="Leblanc O."/>
        </authorList>
    </citation>
    <scope>NUCLEOTIDE SEQUENCE [LARGE SCALE GENOMIC DNA]</scope>
    <source>
        <strain evidence="2">R1</strain>
        <tissue evidence="2">Leaf</tissue>
    </source>
</reference>
<sequence length="428" mass="47680">MGKQSPGHRGWPPNHRHGYDEAQEKRKGAPYCAKIKENPKARGDTHSAEISAAENPIRRVTRAASRSTLPGSSMHEQAESSEDSHTNMKGKGVAITEKRKRGEEELVGHEEDQKAPSFAEAEQWLLNDGKSSSDEKWLNCWLLYAISTLLCPTSATSLCVHGFHVIRDVGNVTRYNWCSLVVERLVKDIKDFKDGKQNFVTGYLFLLMILYLDSIDTRDIVDQTAEIRVSVWTASAVGKAIAMDKLSAKEFGKLHSQEDVKSAFGNFTNAINQAVLNLAKQLCQHPYKPGSSRAVQKISTSERRSKRRHNIDAKVIVEEKSSKEESEDHSDLEGDDHDRSKQARRDQMVLTMTANKKGMTAMRNQRALNTTVNQSDIKCPSAMKTGLGKMLTLDHKNLSIGQQMQQKPIIAGDQVDAAGGVNLQNQQQ</sequence>
<feature type="compositionally biased region" description="Basic and acidic residues" evidence="1">
    <location>
        <begin position="96"/>
        <end position="113"/>
    </location>
</feature>
<feature type="compositionally biased region" description="Polar residues" evidence="1">
    <location>
        <begin position="64"/>
        <end position="75"/>
    </location>
</feature>
<protein>
    <submittedName>
        <fullName evidence="2">Uncharacterized protein</fullName>
    </submittedName>
</protein>
<accession>A0AAQ3WX41</accession>
<feature type="compositionally biased region" description="Basic and acidic residues" evidence="1">
    <location>
        <begin position="76"/>
        <end position="86"/>
    </location>
</feature>
<evidence type="ECO:0000313" key="3">
    <source>
        <dbReference type="Proteomes" id="UP001341281"/>
    </source>
</evidence>